<dbReference type="EMBL" id="JARBHB010000005">
    <property type="protein sequence ID" value="KAJ8882600.1"/>
    <property type="molecule type" value="Genomic_DNA"/>
</dbReference>
<protein>
    <submittedName>
        <fullName evidence="1">Uncharacterized protein</fullName>
    </submittedName>
</protein>
<keyword evidence="2" id="KW-1185">Reference proteome</keyword>
<reference evidence="1 2" key="1">
    <citation type="submission" date="2023-02" db="EMBL/GenBank/DDBJ databases">
        <title>LHISI_Scaffold_Assembly.</title>
        <authorList>
            <person name="Stuart O.P."/>
            <person name="Cleave R."/>
            <person name="Magrath M.J.L."/>
            <person name="Mikheyev A.S."/>
        </authorList>
    </citation>
    <scope>NUCLEOTIDE SEQUENCE [LARGE SCALE GENOMIC DNA]</scope>
    <source>
        <strain evidence="1">Daus_M_001</strain>
        <tissue evidence="1">Leg muscle</tissue>
    </source>
</reference>
<comment type="caution">
    <text evidence="1">The sequence shown here is derived from an EMBL/GenBank/DDBJ whole genome shotgun (WGS) entry which is preliminary data.</text>
</comment>
<evidence type="ECO:0000313" key="1">
    <source>
        <dbReference type="EMBL" id="KAJ8882600.1"/>
    </source>
</evidence>
<proteinExistence type="predicted"/>
<sequence>MNGERVSVSERLCWWLQLESSSCSDGHLSDIMPDVAMATASFGQLQLQEQELELDLGDGNPHLHGSALPPFHRYLGPGPPPPYLHCSAYHTGPPRFI</sequence>
<accession>A0ABQ9HE36</accession>
<gene>
    <name evidence="1" type="ORF">PR048_014411</name>
</gene>
<evidence type="ECO:0000313" key="2">
    <source>
        <dbReference type="Proteomes" id="UP001159363"/>
    </source>
</evidence>
<dbReference type="Proteomes" id="UP001159363">
    <property type="component" value="Chromosome 4"/>
</dbReference>
<organism evidence="1 2">
    <name type="scientific">Dryococelus australis</name>
    <dbReference type="NCBI Taxonomy" id="614101"/>
    <lineage>
        <taxon>Eukaryota</taxon>
        <taxon>Metazoa</taxon>
        <taxon>Ecdysozoa</taxon>
        <taxon>Arthropoda</taxon>
        <taxon>Hexapoda</taxon>
        <taxon>Insecta</taxon>
        <taxon>Pterygota</taxon>
        <taxon>Neoptera</taxon>
        <taxon>Polyneoptera</taxon>
        <taxon>Phasmatodea</taxon>
        <taxon>Verophasmatodea</taxon>
        <taxon>Anareolatae</taxon>
        <taxon>Phasmatidae</taxon>
        <taxon>Eurycanthinae</taxon>
        <taxon>Dryococelus</taxon>
    </lineage>
</organism>
<name>A0ABQ9HE36_9NEOP</name>